<gene>
    <name evidence="1" type="ORF">PHYBLDRAFT_138334</name>
</gene>
<dbReference type="InParanoid" id="A0A167R3T3"/>
<accession>A0A167R3T3</accession>
<dbReference type="GeneID" id="28990879"/>
<protein>
    <submittedName>
        <fullName evidence="1">Uncharacterized protein</fullName>
    </submittedName>
</protein>
<evidence type="ECO:0000313" key="2">
    <source>
        <dbReference type="Proteomes" id="UP000077315"/>
    </source>
</evidence>
<keyword evidence="2" id="KW-1185">Reference proteome</keyword>
<dbReference type="RefSeq" id="XP_018298824.1">
    <property type="nucleotide sequence ID" value="XM_018429973.1"/>
</dbReference>
<proteinExistence type="predicted"/>
<dbReference type="VEuPathDB" id="FungiDB:PHYBLDRAFT_138334"/>
<dbReference type="EMBL" id="KV440971">
    <property type="protein sequence ID" value="OAD80784.1"/>
    <property type="molecule type" value="Genomic_DNA"/>
</dbReference>
<dbReference type="AlphaFoldDB" id="A0A167R3T3"/>
<sequence length="74" mass="8519">MTIQSLLTDSFSFLSFTYCSILKSFEGAKPIRDSPVVSKPVHRELSSSLIIIMDERRQGAIKEVYDRYIGRFKD</sequence>
<organism evidence="1 2">
    <name type="scientific">Phycomyces blakesleeanus (strain ATCC 8743b / DSM 1359 / FGSC 10004 / NBRC 33097 / NRRL 1555)</name>
    <dbReference type="NCBI Taxonomy" id="763407"/>
    <lineage>
        <taxon>Eukaryota</taxon>
        <taxon>Fungi</taxon>
        <taxon>Fungi incertae sedis</taxon>
        <taxon>Mucoromycota</taxon>
        <taxon>Mucoromycotina</taxon>
        <taxon>Mucoromycetes</taxon>
        <taxon>Mucorales</taxon>
        <taxon>Phycomycetaceae</taxon>
        <taxon>Phycomyces</taxon>
    </lineage>
</organism>
<name>A0A167R3T3_PHYB8</name>
<dbReference type="Proteomes" id="UP000077315">
    <property type="component" value="Unassembled WGS sequence"/>
</dbReference>
<reference evidence="2" key="1">
    <citation type="submission" date="2015-06" db="EMBL/GenBank/DDBJ databases">
        <title>Expansion of signal transduction pathways in fungi by whole-genome duplication.</title>
        <authorList>
            <consortium name="DOE Joint Genome Institute"/>
            <person name="Corrochano L.M."/>
            <person name="Kuo A."/>
            <person name="Marcet-Houben M."/>
            <person name="Polaino S."/>
            <person name="Salamov A."/>
            <person name="Villalobos J.M."/>
            <person name="Alvarez M.I."/>
            <person name="Avalos J."/>
            <person name="Benito E.P."/>
            <person name="Benoit I."/>
            <person name="Burger G."/>
            <person name="Camino L.P."/>
            <person name="Canovas D."/>
            <person name="Cerda-Olmedo E."/>
            <person name="Cheng J.-F."/>
            <person name="Dominguez A."/>
            <person name="Elias M."/>
            <person name="Eslava A.P."/>
            <person name="Glaser F."/>
            <person name="Grimwood J."/>
            <person name="Gutierrez G."/>
            <person name="Heitman J."/>
            <person name="Henrissat B."/>
            <person name="Iturriaga E.A."/>
            <person name="Lang B.F."/>
            <person name="Lavin J.L."/>
            <person name="Lee S."/>
            <person name="Li W."/>
            <person name="Lindquist E."/>
            <person name="Lopez-Garcia S."/>
            <person name="Luque E.M."/>
            <person name="Marcos A.T."/>
            <person name="Martin J."/>
            <person name="McCluskey K."/>
            <person name="Medina H.R."/>
            <person name="Miralles-Duran A."/>
            <person name="Miyazaki A."/>
            <person name="Munoz-Torres E."/>
            <person name="Oguiza J.A."/>
            <person name="Ohm R."/>
            <person name="Olmedo M."/>
            <person name="Orejas M."/>
            <person name="Ortiz-Castellanos L."/>
            <person name="Pisabarro A.G."/>
            <person name="Rodriguez-Romero J."/>
            <person name="Ruiz-Herrera J."/>
            <person name="Ruiz-Vazquez R."/>
            <person name="Sanz C."/>
            <person name="Schackwitz W."/>
            <person name="Schmutz J."/>
            <person name="Shahriari M."/>
            <person name="Shelest E."/>
            <person name="Silva-Franco F."/>
            <person name="Soanes D."/>
            <person name="Syed K."/>
            <person name="Tagua V.G."/>
            <person name="Talbot N.J."/>
            <person name="Thon M."/>
            <person name="De vries R.P."/>
            <person name="Wiebenga A."/>
            <person name="Yadav J.S."/>
            <person name="Braun E.L."/>
            <person name="Baker S."/>
            <person name="Garre V."/>
            <person name="Horwitz B."/>
            <person name="Torres-Martinez S."/>
            <person name="Idnurm A."/>
            <person name="Herrera-Estrella A."/>
            <person name="Gabaldon T."/>
            <person name="Grigoriev I.V."/>
        </authorList>
    </citation>
    <scope>NUCLEOTIDE SEQUENCE [LARGE SCALE GENOMIC DNA]</scope>
    <source>
        <strain evidence="2">NRRL 1555(-)</strain>
    </source>
</reference>
<evidence type="ECO:0000313" key="1">
    <source>
        <dbReference type="EMBL" id="OAD80784.1"/>
    </source>
</evidence>